<reference evidence="1" key="1">
    <citation type="submission" date="2014-11" db="EMBL/GenBank/DDBJ databases">
        <authorList>
            <person name="Amaro Gonzalez C."/>
        </authorList>
    </citation>
    <scope>NUCLEOTIDE SEQUENCE</scope>
</reference>
<name>A0A0E9S8X4_ANGAN</name>
<proteinExistence type="predicted"/>
<accession>A0A0E9S8X4</accession>
<dbReference type="AlphaFoldDB" id="A0A0E9S8X4"/>
<protein>
    <submittedName>
        <fullName evidence="1">Uncharacterized protein</fullName>
    </submittedName>
</protein>
<dbReference type="EMBL" id="GBXM01071604">
    <property type="protein sequence ID" value="JAH36973.1"/>
    <property type="molecule type" value="Transcribed_RNA"/>
</dbReference>
<evidence type="ECO:0000313" key="1">
    <source>
        <dbReference type="EMBL" id="JAH36973.1"/>
    </source>
</evidence>
<organism evidence="1">
    <name type="scientific">Anguilla anguilla</name>
    <name type="common">European freshwater eel</name>
    <name type="synonym">Muraena anguilla</name>
    <dbReference type="NCBI Taxonomy" id="7936"/>
    <lineage>
        <taxon>Eukaryota</taxon>
        <taxon>Metazoa</taxon>
        <taxon>Chordata</taxon>
        <taxon>Craniata</taxon>
        <taxon>Vertebrata</taxon>
        <taxon>Euteleostomi</taxon>
        <taxon>Actinopterygii</taxon>
        <taxon>Neopterygii</taxon>
        <taxon>Teleostei</taxon>
        <taxon>Anguilliformes</taxon>
        <taxon>Anguillidae</taxon>
        <taxon>Anguilla</taxon>
    </lineage>
</organism>
<sequence>MVRKLLVYTINKLRHHIRVPETTMHLVNISSLLPLFQRDALPYVLACC</sequence>
<reference evidence="1" key="2">
    <citation type="journal article" date="2015" name="Fish Shellfish Immunol.">
        <title>Early steps in the European eel (Anguilla anguilla)-Vibrio vulnificus interaction in the gills: Role of the RtxA13 toxin.</title>
        <authorList>
            <person name="Callol A."/>
            <person name="Pajuelo D."/>
            <person name="Ebbesson L."/>
            <person name="Teles M."/>
            <person name="MacKenzie S."/>
            <person name="Amaro C."/>
        </authorList>
    </citation>
    <scope>NUCLEOTIDE SEQUENCE</scope>
</reference>